<name>A0A0C1ZAQ8_9BACT</name>
<accession>A0A0C1ZAQ8</accession>
<protein>
    <submittedName>
        <fullName evidence="1">Uncharacterized protein</fullName>
    </submittedName>
</protein>
<comment type="caution">
    <text evidence="1">The sequence shown here is derived from an EMBL/GenBank/DDBJ whole genome shotgun (WGS) entry which is preliminary data.</text>
</comment>
<gene>
    <name evidence="1" type="ORF">DB30_06430</name>
</gene>
<evidence type="ECO:0000313" key="2">
    <source>
        <dbReference type="Proteomes" id="UP000031599"/>
    </source>
</evidence>
<proteinExistence type="predicted"/>
<reference evidence="1 2" key="1">
    <citation type="submission" date="2014-12" db="EMBL/GenBank/DDBJ databases">
        <title>Genome assembly of Enhygromyxa salina DSM 15201.</title>
        <authorList>
            <person name="Sharma G."/>
            <person name="Subramanian S."/>
        </authorList>
    </citation>
    <scope>NUCLEOTIDE SEQUENCE [LARGE SCALE GENOMIC DNA]</scope>
    <source>
        <strain evidence="1 2">DSM 15201</strain>
    </source>
</reference>
<evidence type="ECO:0000313" key="1">
    <source>
        <dbReference type="EMBL" id="KIG14704.1"/>
    </source>
</evidence>
<dbReference type="EMBL" id="JMCC02000067">
    <property type="protein sequence ID" value="KIG14704.1"/>
    <property type="molecule type" value="Genomic_DNA"/>
</dbReference>
<dbReference type="Proteomes" id="UP000031599">
    <property type="component" value="Unassembled WGS sequence"/>
</dbReference>
<organism evidence="1 2">
    <name type="scientific">Enhygromyxa salina</name>
    <dbReference type="NCBI Taxonomy" id="215803"/>
    <lineage>
        <taxon>Bacteria</taxon>
        <taxon>Pseudomonadati</taxon>
        <taxon>Myxococcota</taxon>
        <taxon>Polyangia</taxon>
        <taxon>Nannocystales</taxon>
        <taxon>Nannocystaceae</taxon>
        <taxon>Enhygromyxa</taxon>
    </lineage>
</organism>
<dbReference type="AlphaFoldDB" id="A0A0C1ZAQ8"/>
<sequence>MAAVLYIWHREFFDAVVGDDEALRQDVEYEAAIWRRERGEE</sequence>